<evidence type="ECO:0000256" key="9">
    <source>
        <dbReference type="ARBA" id="ARBA00022838"/>
    </source>
</evidence>
<feature type="compositionally biased region" description="Basic and acidic residues" evidence="19">
    <location>
        <begin position="926"/>
        <end position="937"/>
    </location>
</feature>
<dbReference type="InterPro" id="IPR047249">
    <property type="entry name" value="BRCT_p53bp1-like_rpt1"/>
</dbReference>
<dbReference type="STRING" id="9258.ENSOANP00000017757"/>
<feature type="compositionally biased region" description="Low complexity" evidence="19">
    <location>
        <begin position="1356"/>
        <end position="1370"/>
    </location>
</feature>
<proteinExistence type="predicted"/>
<feature type="region of interest" description="Disordered" evidence="19">
    <location>
        <begin position="1462"/>
        <end position="1484"/>
    </location>
</feature>
<keyword evidence="3" id="KW-0158">Chromosome</keyword>
<evidence type="ECO:0000256" key="13">
    <source>
        <dbReference type="ARBA" id="ARBA00023159"/>
    </source>
</evidence>
<evidence type="ECO:0000313" key="21">
    <source>
        <dbReference type="Ensembl" id="ENSOANP00000017757.4"/>
    </source>
</evidence>
<dbReference type="InterPro" id="IPR001357">
    <property type="entry name" value="BRCT_dom"/>
</dbReference>
<sequence length="1689" mass="178373">MRRQGISKPASSIPPPPYRLQGPELGAGGSASGPEATFPGPWALPPKWSRAVLGRSSDRPLPPGPRPPSQHLCGPTAPGARCSPSRVHCGHGDRSDGDLGGGNRACSLASTPASTLQLLHLSGQESFVQESLSTASSDLVAPSPDAFRSAPFLVPNTPTGEAMDVADTPVGGGEDAQQKPQDDEPMETDAPLPPREPSVFPQASTPVSQSTPAFTPSSFPIPSQPEFSHDIFLPSPSLEEGPSGEEDPVPQPTKSPADVDLSLTAESCKLVLSASEGLESSQAEGRGTGQLDTDPESSQIQETGPSEAQLRPTEDSRGQRSPPQDSQAAPGADHRPSSAAGAASTVIPRSQDGEEAAARAADTDLTDGEPGAGASPPPHTNPPTSPPTQAQAALSGLGQEEILDVEGCPSEEVSSASEVEQVPETPCESQERSQGLEQNQGSISLHLCLSQSQWPGLGVCRESLSQVDPDAMEVEVSECSRNSVAALPEAHRELDLEAQAARGGPNLEDSGMLTAEGRAGRGRCGPADCPPVLSLVTRDRAPNAPLQSIATPGTEAQPQSRGEKSREPGREGQKPVTMQENSQQPLGLSGPTAHVMRTGPGKQPPQPPEEVNNSLIKCSKMDDTKRMGSHVETQQAEGVADPLPPSPCESSSGESPFRFTLPKEGNLIQPLSSTPPLLMEHLKRGPRRHSTPIVEGGCPENTMATSEVMAESSVSASDSTIDSEKGERAGAAGTEGELCLMMKLVSPDTEASEESLQFSLEKPITGEWENGSAAVAGAVARGPLFRFPSLQAEEEEEEELVGDHRTRLGHQPGKPGRLVQDSTSPPPLQRQSPTPRPASQEGPASDRDGPEGQGERKGERKTSPDRPSRNTRSPDPRPSTRHKGIQTVAPASVAPAAVSAATQTPGGRGSQVEVGTNTAGQSLGKQDAKIQTERNRGQGDTTDSLPGQEEEEAFELPQPPPGQVLHRHVRTIREVRTLVTRVITDVYYVDGAEVERKVTEETEEPVVECQECDTEVCPSPAGGSSGDLADISSLSSKASSLQRTSSAHSSSGGSSGRGAGLPLPRGKGSSVQHGEFTCPGAPAGPGTPSPRKGGVLMGAPAPEEGGEAAPSNRQGGKGATTPRGRGRRGRPPSRTAGTRDAAGPGVEDGSASVSPDDQPYTRIASRPAEGGRRAEAGVASYRRSESPEIPLQDPPGDPDPAGGGGGSFVGLRVVAKWSSNGYFYSGRITRAAGGGRYKLLFDDGYECDVLGRDILLCDPIPLDTEVTALSEDEYFSAGVVKGHRKESGELYYSIEKEGQRKWYKRMAVILSLEQGNKLREQYGLGPFEPTTPLTKAADISLDNLVEGKRKRRSNLGSPTTPSGGSGATPPRRAPDSPRLPSGLLSGKRKLVPLEEERSPAKRGRRVAAGKPGTAGTGEGEHPPCEAGDPLAPEDQRGPLPHNKTLFLGYAFLLTMASASDQVTSHQKVPNGPAGSSEEEDEFAEMPPYNKRHTEAQLRAGSGYILEDFNEAQCNMAFQCLLIADQHCRTRKYFLCLASGIPCVSHVWVHDSCHANQLQNYRNYLLPAGYSLQEQRVVEWQPRESPFHGLKVLLVSDEQEGFLELWAETLMSGGAALVKQHRSSSQNKDVALGVFDVVVTDPSCPAALLKCAEALHLPVVAQEWLIQCLVAGHRVGYQQHPRYRPDCGPR</sequence>
<dbReference type="GO" id="GO:0016604">
    <property type="term" value="C:nuclear body"/>
    <property type="evidence" value="ECO:0007669"/>
    <property type="project" value="UniProtKB-ARBA"/>
</dbReference>
<evidence type="ECO:0000256" key="10">
    <source>
        <dbReference type="ARBA" id="ARBA00022843"/>
    </source>
</evidence>
<feature type="compositionally biased region" description="Polar residues" evidence="19">
    <location>
        <begin position="576"/>
        <end position="586"/>
    </location>
</feature>
<evidence type="ECO:0000256" key="19">
    <source>
        <dbReference type="SAM" id="MobiDB-lite"/>
    </source>
</evidence>
<dbReference type="GO" id="GO:0005634">
    <property type="term" value="C:nucleus"/>
    <property type="evidence" value="ECO:0000318"/>
    <property type="project" value="GO_Central"/>
</dbReference>
<keyword evidence="12" id="KW-0238">DNA-binding</keyword>
<feature type="region of interest" description="Disordered" evidence="19">
    <location>
        <begin position="1"/>
        <end position="108"/>
    </location>
</feature>
<feature type="region of interest" description="Disordered" evidence="19">
    <location>
        <begin position="502"/>
        <end position="527"/>
    </location>
</feature>
<dbReference type="GO" id="GO:0000077">
    <property type="term" value="P:DNA damage checkpoint signaling"/>
    <property type="evidence" value="ECO:0000318"/>
    <property type="project" value="GO_Central"/>
</dbReference>
<reference evidence="21" key="1">
    <citation type="submission" date="2025-08" db="UniProtKB">
        <authorList>
            <consortium name="Ensembl"/>
        </authorList>
    </citation>
    <scope>IDENTIFICATION</scope>
    <source>
        <strain evidence="21">Glennie</strain>
    </source>
</reference>
<dbReference type="GO" id="GO:2000042">
    <property type="term" value="P:negative regulation of double-strand break repair via homologous recombination"/>
    <property type="evidence" value="ECO:0007669"/>
    <property type="project" value="UniProtKB-ARBA"/>
</dbReference>
<name>F7FJ87_ORNAN</name>
<feature type="compositionally biased region" description="Low complexity" evidence="19">
    <location>
        <begin position="886"/>
        <end position="905"/>
    </location>
</feature>
<keyword evidence="9" id="KW-0995">Kinetochore</keyword>
<protein>
    <recommendedName>
        <fullName evidence="18">TP53-binding protein 1</fullName>
    </recommendedName>
</protein>
<evidence type="ECO:0000256" key="4">
    <source>
        <dbReference type="ARBA" id="ARBA00022481"/>
    </source>
</evidence>
<evidence type="ECO:0000256" key="12">
    <source>
        <dbReference type="ARBA" id="ARBA00023125"/>
    </source>
</evidence>
<evidence type="ECO:0000256" key="15">
    <source>
        <dbReference type="ARBA" id="ARBA00023204"/>
    </source>
</evidence>
<dbReference type="Gene3D" id="2.30.30.140">
    <property type="match status" value="1"/>
</dbReference>
<feature type="compositionally biased region" description="Low complexity" evidence="19">
    <location>
        <begin position="1"/>
        <end position="11"/>
    </location>
</feature>
<feature type="compositionally biased region" description="Polar residues" evidence="19">
    <location>
        <begin position="296"/>
        <end position="306"/>
    </location>
</feature>
<dbReference type="OMA" id="EPCVENR"/>
<evidence type="ECO:0000256" key="3">
    <source>
        <dbReference type="ARBA" id="ARBA00022454"/>
    </source>
</evidence>
<dbReference type="GO" id="GO:0000776">
    <property type="term" value="C:kinetochore"/>
    <property type="evidence" value="ECO:0007669"/>
    <property type="project" value="UniProtKB-KW"/>
</dbReference>
<evidence type="ECO:0000256" key="5">
    <source>
        <dbReference type="ARBA" id="ARBA00022499"/>
    </source>
</evidence>
<dbReference type="GO" id="GO:0006303">
    <property type="term" value="P:double-strand break repair via nonhomologous end joining"/>
    <property type="evidence" value="ECO:0007669"/>
    <property type="project" value="UniProtKB-ARBA"/>
</dbReference>
<dbReference type="PROSITE" id="PS50172">
    <property type="entry name" value="BRCT"/>
    <property type="match status" value="2"/>
</dbReference>
<keyword evidence="15" id="KW-0234">DNA repair</keyword>
<dbReference type="FunFam" id="3.40.50.10190:FF:000003">
    <property type="entry name" value="Tumor suppressor p53-binding protein 1"/>
    <property type="match status" value="1"/>
</dbReference>
<feature type="domain" description="BRCT" evidence="20">
    <location>
        <begin position="1581"/>
        <end position="1681"/>
    </location>
</feature>
<keyword evidence="11" id="KW-0805">Transcription regulation</keyword>
<dbReference type="Ensembl" id="ENSOANT00000017760.4">
    <property type="protein sequence ID" value="ENSOANP00000017757.4"/>
    <property type="gene ID" value="ENSOANG00000011210.4"/>
</dbReference>
<dbReference type="Bgee" id="ENSOANG00000011210">
    <property type="expression patterns" value="Expressed in cerebellum and 7 other cell types or tissues"/>
</dbReference>
<dbReference type="HOGENOM" id="CLU_012535_0_0_1"/>
<feature type="compositionally biased region" description="Polar residues" evidence="19">
    <location>
        <begin position="201"/>
        <end position="221"/>
    </location>
</feature>
<dbReference type="eggNOG" id="KOG3548">
    <property type="taxonomic scope" value="Eukaryota"/>
</dbReference>
<dbReference type="GeneTree" id="ENSGT00390000011891"/>
<evidence type="ECO:0000256" key="8">
    <source>
        <dbReference type="ARBA" id="ARBA00022763"/>
    </source>
</evidence>
<dbReference type="FunFam" id="2.30.30.140:FF:000021">
    <property type="entry name" value="Tumor suppressor p53-binding protein 1"/>
    <property type="match status" value="1"/>
</dbReference>
<dbReference type="GO" id="GO:0042393">
    <property type="term" value="F:histone binding"/>
    <property type="evidence" value="ECO:0000318"/>
    <property type="project" value="GO_Central"/>
</dbReference>
<dbReference type="InterPro" id="IPR047250">
    <property type="entry name" value="BRCT_p53bp1-like_rpt2"/>
</dbReference>
<accession>F7FJ87</accession>
<dbReference type="GO" id="GO:0003677">
    <property type="term" value="F:DNA binding"/>
    <property type="evidence" value="ECO:0007669"/>
    <property type="project" value="UniProtKB-KW"/>
</dbReference>
<dbReference type="FunCoup" id="F7FJ87">
    <property type="interactions" value="3199"/>
</dbReference>
<keyword evidence="5" id="KW-1017">Isopeptide bond</keyword>
<keyword evidence="7" id="KW-0677">Repeat</keyword>
<dbReference type="CDD" id="cd20383">
    <property type="entry name" value="Tudor_53BP1"/>
    <property type="match status" value="1"/>
</dbReference>
<dbReference type="InterPro" id="IPR036420">
    <property type="entry name" value="BRCT_dom_sf"/>
</dbReference>
<evidence type="ECO:0000256" key="2">
    <source>
        <dbReference type="ARBA" id="ARBA00004629"/>
    </source>
</evidence>
<feature type="region of interest" description="Disordered" evidence="19">
    <location>
        <begin position="712"/>
        <end position="734"/>
    </location>
</feature>
<dbReference type="SUPFAM" id="SSF52113">
    <property type="entry name" value="BRCT domain"/>
    <property type="match status" value="2"/>
</dbReference>
<keyword evidence="8" id="KW-0227">DNA damage</keyword>
<feature type="region of interest" description="Disordered" evidence="19">
    <location>
        <begin position="1345"/>
        <end position="1439"/>
    </location>
</feature>
<evidence type="ECO:0000256" key="18">
    <source>
        <dbReference type="ARBA" id="ARBA00073180"/>
    </source>
</evidence>
<dbReference type="InParanoid" id="F7FJ87"/>
<feature type="compositionally biased region" description="Polar residues" evidence="19">
    <location>
        <begin position="125"/>
        <end position="137"/>
    </location>
</feature>
<evidence type="ECO:0000256" key="14">
    <source>
        <dbReference type="ARBA" id="ARBA00023163"/>
    </source>
</evidence>
<feature type="region of interest" description="Disordered" evidence="19">
    <location>
        <begin position="790"/>
        <end position="965"/>
    </location>
</feature>
<evidence type="ECO:0000259" key="20">
    <source>
        <dbReference type="PROSITE" id="PS50172"/>
    </source>
</evidence>
<evidence type="ECO:0000256" key="6">
    <source>
        <dbReference type="ARBA" id="ARBA00022553"/>
    </source>
</evidence>
<feature type="region of interest" description="Disordered" evidence="19">
    <location>
        <begin position="125"/>
        <end position="262"/>
    </location>
</feature>
<keyword evidence="10" id="KW-0832">Ubl conjugation</keyword>
<feature type="compositionally biased region" description="Basic and acidic residues" evidence="19">
    <location>
        <begin position="561"/>
        <end position="573"/>
    </location>
</feature>
<dbReference type="Pfam" id="PF18428">
    <property type="entry name" value="BRCT_3"/>
    <property type="match status" value="1"/>
</dbReference>
<dbReference type="CDD" id="cd17745">
    <property type="entry name" value="BRCT_p53bp1_rpt1"/>
    <property type="match status" value="1"/>
</dbReference>
<dbReference type="SUPFAM" id="SSF63748">
    <property type="entry name" value="Tudor/PWWP/MBT"/>
    <property type="match status" value="2"/>
</dbReference>
<dbReference type="FunFam" id="2.30.30.30:FF:000019">
    <property type="entry name" value="Tumor suppressor p53-binding protein 1"/>
    <property type="match status" value="1"/>
</dbReference>
<feature type="region of interest" description="Disordered" evidence="19">
    <location>
        <begin position="274"/>
        <end position="438"/>
    </location>
</feature>
<dbReference type="SMART" id="SM00292">
    <property type="entry name" value="BRCT"/>
    <property type="match status" value="2"/>
</dbReference>
<feature type="compositionally biased region" description="Low complexity" evidence="19">
    <location>
        <begin position="1098"/>
        <end position="1110"/>
    </location>
</feature>
<keyword evidence="4" id="KW-0488">Methylation</keyword>
<dbReference type="Gene3D" id="3.40.50.10190">
    <property type="entry name" value="BRCT domain"/>
    <property type="match status" value="2"/>
</dbReference>
<feature type="compositionally biased region" description="Low complexity" evidence="19">
    <location>
        <begin position="410"/>
        <end position="420"/>
    </location>
</feature>
<feature type="compositionally biased region" description="Polar residues" evidence="19">
    <location>
        <begin position="545"/>
        <end position="560"/>
    </location>
</feature>
<keyword evidence="13" id="KW-0010">Activator</keyword>
<dbReference type="Pfam" id="PF09038">
    <property type="entry name" value="53-BP1_Tudor"/>
    <property type="match status" value="1"/>
</dbReference>
<dbReference type="PANTHER" id="PTHR15321">
    <property type="entry name" value="TUMOR SUPPRESSOR P53-BINDING PROTEIN 1"/>
    <property type="match status" value="1"/>
</dbReference>
<feature type="compositionally biased region" description="Low complexity" evidence="19">
    <location>
        <begin position="1028"/>
        <end position="1052"/>
    </location>
</feature>
<comment type="subcellular location">
    <subcellularLocation>
        <location evidence="2">Chromosome</location>
        <location evidence="2">Centromere</location>
        <location evidence="2">Kinetochore</location>
    </subcellularLocation>
    <subcellularLocation>
        <location evidence="1">Nucleus</location>
    </subcellularLocation>
</comment>
<feature type="compositionally biased region" description="Polar residues" evidence="19">
    <location>
        <begin position="913"/>
        <end position="924"/>
    </location>
</feature>
<keyword evidence="6" id="KW-0597">Phosphoprotein</keyword>
<keyword evidence="22" id="KW-1185">Reference proteome</keyword>
<keyword evidence="16" id="KW-0539">Nucleus</keyword>
<dbReference type="GO" id="GO:0045944">
    <property type="term" value="P:positive regulation of transcription by RNA polymerase II"/>
    <property type="evidence" value="ECO:0000318"/>
    <property type="project" value="GO_Central"/>
</dbReference>
<evidence type="ECO:0000256" key="7">
    <source>
        <dbReference type="ARBA" id="ARBA00022737"/>
    </source>
</evidence>
<dbReference type="Gene3D" id="2.30.30.30">
    <property type="match status" value="1"/>
</dbReference>
<feature type="region of interest" description="Disordered" evidence="19">
    <location>
        <begin position="635"/>
        <end position="656"/>
    </location>
</feature>
<feature type="compositionally biased region" description="Basic and acidic residues" evidence="19">
    <location>
        <begin position="844"/>
        <end position="875"/>
    </location>
</feature>
<feature type="domain" description="BRCT" evidence="20">
    <location>
        <begin position="1441"/>
        <end position="1565"/>
    </location>
</feature>
<evidence type="ECO:0000256" key="16">
    <source>
        <dbReference type="ARBA" id="ARBA00023242"/>
    </source>
</evidence>
<keyword evidence="14" id="KW-0804">Transcription</keyword>
<reference evidence="21" key="2">
    <citation type="submission" date="2025-09" db="UniProtKB">
        <authorList>
            <consortium name="Ensembl"/>
        </authorList>
    </citation>
    <scope>IDENTIFICATION</scope>
    <source>
        <strain evidence="21">Glennie</strain>
    </source>
</reference>
<dbReference type="GO" id="GO:0140005">
    <property type="term" value="F:histone H4K20me2 reader activity"/>
    <property type="evidence" value="ECO:0007669"/>
    <property type="project" value="UniProtKB-ARBA"/>
</dbReference>
<feature type="region of interest" description="Disordered" evidence="19">
    <location>
        <begin position="542"/>
        <end position="613"/>
    </location>
</feature>
<keyword evidence="17" id="KW-0137">Centromere</keyword>
<dbReference type="InterPro" id="IPR015125">
    <property type="entry name" value="53-BP1_Tudor"/>
</dbReference>
<evidence type="ECO:0000256" key="1">
    <source>
        <dbReference type="ARBA" id="ARBA00004123"/>
    </source>
</evidence>
<dbReference type="InterPro" id="IPR047252">
    <property type="entry name" value="TP53BP1-like"/>
</dbReference>
<dbReference type="Proteomes" id="UP000002279">
    <property type="component" value="Unplaced"/>
</dbReference>
<feature type="compositionally biased region" description="Pro residues" evidence="19">
    <location>
        <begin position="375"/>
        <end position="386"/>
    </location>
</feature>
<dbReference type="GO" id="GO:0045830">
    <property type="term" value="P:positive regulation of isotype switching"/>
    <property type="evidence" value="ECO:0007669"/>
    <property type="project" value="UniProtKB-ARBA"/>
</dbReference>
<evidence type="ECO:0000313" key="22">
    <source>
        <dbReference type="Proteomes" id="UP000002279"/>
    </source>
</evidence>
<dbReference type="GO" id="GO:0035861">
    <property type="term" value="C:site of double-strand break"/>
    <property type="evidence" value="ECO:0007669"/>
    <property type="project" value="UniProtKB-ARBA"/>
</dbReference>
<organism evidence="21 22">
    <name type="scientific">Ornithorhynchus anatinus</name>
    <name type="common">Duckbill platypus</name>
    <dbReference type="NCBI Taxonomy" id="9258"/>
    <lineage>
        <taxon>Eukaryota</taxon>
        <taxon>Metazoa</taxon>
        <taxon>Chordata</taxon>
        <taxon>Craniata</taxon>
        <taxon>Vertebrata</taxon>
        <taxon>Euteleostomi</taxon>
        <taxon>Mammalia</taxon>
        <taxon>Monotremata</taxon>
        <taxon>Ornithorhynchidae</taxon>
        <taxon>Ornithorhynchus</taxon>
    </lineage>
</organism>
<dbReference type="InterPro" id="IPR014722">
    <property type="entry name" value="Rib_uL2_dom2"/>
</dbReference>
<dbReference type="PANTHER" id="PTHR15321:SF3">
    <property type="entry name" value="TP53-BINDING PROTEIN 1"/>
    <property type="match status" value="1"/>
</dbReference>
<dbReference type="CDD" id="cd17724">
    <property type="entry name" value="BRCT_p53bp1_rpt2"/>
    <property type="match status" value="1"/>
</dbReference>
<evidence type="ECO:0000256" key="11">
    <source>
        <dbReference type="ARBA" id="ARBA00023015"/>
    </source>
</evidence>
<evidence type="ECO:0000256" key="17">
    <source>
        <dbReference type="ARBA" id="ARBA00023328"/>
    </source>
</evidence>
<feature type="region of interest" description="Disordered" evidence="19">
    <location>
        <begin position="1014"/>
        <end position="1205"/>
    </location>
</feature>
<dbReference type="FunFam" id="3.40.50.10190:FF:000005">
    <property type="entry name" value="Tumor suppressor p53-binding protein 1"/>
    <property type="match status" value="1"/>
</dbReference>